<dbReference type="EMBL" id="RCNR01000064">
    <property type="protein sequence ID" value="MUH38065.1"/>
    <property type="molecule type" value="Genomic_DNA"/>
</dbReference>
<dbReference type="InterPro" id="IPR019052">
    <property type="entry name" value="DUF2383"/>
</dbReference>
<protein>
    <submittedName>
        <fullName evidence="2">PA2169 family four-helix-bundle protein</fullName>
    </submittedName>
</protein>
<dbReference type="RefSeq" id="WP_155601186.1">
    <property type="nucleotide sequence ID" value="NZ_RCNR01000064.1"/>
</dbReference>
<dbReference type="AlphaFoldDB" id="A0A7X2ZX80"/>
<evidence type="ECO:0000313" key="3">
    <source>
        <dbReference type="Proteomes" id="UP000540519"/>
    </source>
</evidence>
<dbReference type="InterPro" id="IPR012347">
    <property type="entry name" value="Ferritin-like"/>
</dbReference>
<sequence length="154" mass="17835">METNTEKIVEKLNALVQKNRDAEKGFEKAIEIAKAKTLMDWFKTRAEERREFREELKEEIHSYGFSCVQTPSLTGDLHRTWMDLKAALADDNDEAMLEEAMRGEKATLEEYNSAISEITMPPATEHILKSHRVKIEFGLSILRSLDDIRFQEES</sequence>
<dbReference type="InterPro" id="IPR009078">
    <property type="entry name" value="Ferritin-like_SF"/>
</dbReference>
<organism evidence="2 3">
    <name type="scientific">Zobellia amurskyensis</name>
    <dbReference type="NCBI Taxonomy" id="248905"/>
    <lineage>
        <taxon>Bacteria</taxon>
        <taxon>Pseudomonadati</taxon>
        <taxon>Bacteroidota</taxon>
        <taxon>Flavobacteriia</taxon>
        <taxon>Flavobacteriales</taxon>
        <taxon>Flavobacteriaceae</taxon>
        <taxon>Zobellia</taxon>
    </lineage>
</organism>
<gene>
    <name evidence="2" type="ORF">D9O36_19600</name>
</gene>
<dbReference type="OrthoDB" id="282393at2"/>
<dbReference type="Gene3D" id="1.20.1260.10">
    <property type="match status" value="1"/>
</dbReference>
<keyword evidence="3" id="KW-1185">Reference proteome</keyword>
<dbReference type="Proteomes" id="UP000540519">
    <property type="component" value="Unassembled WGS sequence"/>
</dbReference>
<name>A0A7X2ZX80_9FLAO</name>
<evidence type="ECO:0000313" key="2">
    <source>
        <dbReference type="EMBL" id="MUH38065.1"/>
    </source>
</evidence>
<feature type="domain" description="DUF2383" evidence="1">
    <location>
        <begin position="8"/>
        <end position="116"/>
    </location>
</feature>
<dbReference type="NCBIfam" id="TIGR02284">
    <property type="entry name" value="PA2169 family four-helix-bundle protein"/>
    <property type="match status" value="1"/>
</dbReference>
<dbReference type="InterPro" id="IPR011971">
    <property type="entry name" value="CHP02284"/>
</dbReference>
<reference evidence="2 3" key="1">
    <citation type="journal article" date="2019" name="Mar. Drugs">
        <title>Comparative Genomics and CAZyme Genome Repertoires of Marine Zobellia amurskyensis KMM 3526(T) and Zobellia laminariae KMM 3676(T).</title>
        <authorList>
            <person name="Chernysheva N."/>
            <person name="Bystritskaya E."/>
            <person name="Stenkova A."/>
            <person name="Golovkin I."/>
            <person name="Nedashkovskaya O."/>
            <person name="Isaeva M."/>
        </authorList>
    </citation>
    <scope>NUCLEOTIDE SEQUENCE [LARGE SCALE GENOMIC DNA]</scope>
    <source>
        <strain evidence="2 3">KMM 3526</strain>
    </source>
</reference>
<accession>A0A7X2ZX80</accession>
<comment type="caution">
    <text evidence="2">The sequence shown here is derived from an EMBL/GenBank/DDBJ whole genome shotgun (WGS) entry which is preliminary data.</text>
</comment>
<proteinExistence type="predicted"/>
<dbReference type="Pfam" id="PF09537">
    <property type="entry name" value="DUF2383"/>
    <property type="match status" value="1"/>
</dbReference>
<dbReference type="SUPFAM" id="SSF47240">
    <property type="entry name" value="Ferritin-like"/>
    <property type="match status" value="1"/>
</dbReference>
<evidence type="ECO:0000259" key="1">
    <source>
        <dbReference type="Pfam" id="PF09537"/>
    </source>
</evidence>